<dbReference type="EMBL" id="AP022563">
    <property type="protein sequence ID" value="BBX19255.1"/>
    <property type="molecule type" value="Genomic_DNA"/>
</dbReference>
<dbReference type="KEGG" id="mdu:MDUV_41150"/>
<feature type="compositionally biased region" description="Polar residues" evidence="1">
    <location>
        <begin position="60"/>
        <end position="69"/>
    </location>
</feature>
<evidence type="ECO:0000313" key="3">
    <source>
        <dbReference type="EMBL" id="BBX19255.1"/>
    </source>
</evidence>
<protein>
    <recommendedName>
        <fullName evidence="5">Secreted protein</fullName>
    </recommendedName>
</protein>
<feature type="compositionally biased region" description="Polar residues" evidence="1">
    <location>
        <begin position="97"/>
        <end position="116"/>
    </location>
</feature>
<dbReference type="AlphaFoldDB" id="A0A7I7K5A5"/>
<accession>A0A7I7K5A5</accession>
<feature type="chain" id="PRO_5029819134" description="Secreted protein" evidence="2">
    <location>
        <begin position="28"/>
        <end position="129"/>
    </location>
</feature>
<evidence type="ECO:0000256" key="1">
    <source>
        <dbReference type="SAM" id="MobiDB-lite"/>
    </source>
</evidence>
<reference evidence="3 4" key="1">
    <citation type="journal article" date="2019" name="Emerg. Microbes Infect.">
        <title>Comprehensive subspecies identification of 175 nontuberculous mycobacteria species based on 7547 genomic profiles.</title>
        <authorList>
            <person name="Matsumoto Y."/>
            <person name="Kinjo T."/>
            <person name="Motooka D."/>
            <person name="Nabeya D."/>
            <person name="Jung N."/>
            <person name="Uechi K."/>
            <person name="Horii T."/>
            <person name="Iida T."/>
            <person name="Fujita J."/>
            <person name="Nakamura S."/>
        </authorList>
    </citation>
    <scope>NUCLEOTIDE SEQUENCE [LARGE SCALE GENOMIC DNA]</scope>
    <source>
        <strain evidence="3 4">JCM 6396</strain>
    </source>
</reference>
<evidence type="ECO:0000313" key="4">
    <source>
        <dbReference type="Proteomes" id="UP000467006"/>
    </source>
</evidence>
<dbReference type="OrthoDB" id="4629504at2"/>
<evidence type="ECO:0000256" key="2">
    <source>
        <dbReference type="SAM" id="SignalP"/>
    </source>
</evidence>
<feature type="signal peptide" evidence="2">
    <location>
        <begin position="1"/>
        <end position="27"/>
    </location>
</feature>
<sequence>MSIRPALSITVVLVATVLAPGLAVAHADPNDPAPAQISGDGQVRSEQSASVAGSKPCMTSVGTMGTSDVRSSDMGVPHQLAEEAGPEWVGSDGWQAQGLSRSNPWGGNFDPTNTHTGPACKPVTAGSFS</sequence>
<evidence type="ECO:0008006" key="5">
    <source>
        <dbReference type="Google" id="ProtNLM"/>
    </source>
</evidence>
<organism evidence="3 4">
    <name type="scientific">Mycolicibacterium duvalii</name>
    <dbReference type="NCBI Taxonomy" id="39688"/>
    <lineage>
        <taxon>Bacteria</taxon>
        <taxon>Bacillati</taxon>
        <taxon>Actinomycetota</taxon>
        <taxon>Actinomycetes</taxon>
        <taxon>Mycobacteriales</taxon>
        <taxon>Mycobacteriaceae</taxon>
        <taxon>Mycolicibacterium</taxon>
    </lineage>
</organism>
<dbReference type="Proteomes" id="UP000467006">
    <property type="component" value="Chromosome"/>
</dbReference>
<name>A0A7I7K5A5_9MYCO</name>
<gene>
    <name evidence="3" type="ORF">MDUV_41150</name>
</gene>
<dbReference type="RefSeq" id="WP_133117644.1">
    <property type="nucleotide sequence ID" value="NZ_AP022563.1"/>
</dbReference>
<proteinExistence type="predicted"/>
<keyword evidence="2" id="KW-0732">Signal</keyword>
<feature type="region of interest" description="Disordered" evidence="1">
    <location>
        <begin position="26"/>
        <end position="129"/>
    </location>
</feature>
<keyword evidence="4" id="KW-1185">Reference proteome</keyword>